<evidence type="ECO:0000313" key="2">
    <source>
        <dbReference type="Proteomes" id="UP000321606"/>
    </source>
</evidence>
<dbReference type="EMBL" id="AP019822">
    <property type="protein sequence ID" value="BBM35409.1"/>
    <property type="molecule type" value="Genomic_DNA"/>
</dbReference>
<evidence type="ECO:0000313" key="1">
    <source>
        <dbReference type="EMBL" id="BBM35409.1"/>
    </source>
</evidence>
<reference evidence="1 2" key="1">
    <citation type="submission" date="2019-07" db="EMBL/GenBank/DDBJ databases">
        <title>Complete Genome Sequence of Leptotrichia goodfellowii Strain JCM 16774.</title>
        <authorList>
            <person name="Watanabe S."/>
            <person name="Cui L."/>
        </authorList>
    </citation>
    <scope>NUCLEOTIDE SEQUENCE [LARGE SCALE GENOMIC DNA]</scope>
    <source>
        <strain evidence="1 2">JCM16774</strain>
    </source>
</reference>
<name>A0A510J813_9FUSO</name>
<organism evidence="1 2">
    <name type="scientific">Pseudoleptotrichia goodfellowii</name>
    <dbReference type="NCBI Taxonomy" id="157692"/>
    <lineage>
        <taxon>Bacteria</taxon>
        <taxon>Fusobacteriati</taxon>
        <taxon>Fusobacteriota</taxon>
        <taxon>Fusobacteriia</taxon>
        <taxon>Fusobacteriales</taxon>
        <taxon>Leptotrichiaceae</taxon>
        <taxon>Pseudoleptotrichia</taxon>
    </lineage>
</organism>
<sequence length="127" mass="14995">MERKINKHIETLTGFTRFGGSKNITGLWGYLLPCLSSDVAWREDRKFEIMKQFMMNKEFVKINNLADNEMVVVYNNNRNAFVVGTKKYIISVIYTGDYKKMVDSHWVVDPNKIKVTIKNRKTEFKYN</sequence>
<gene>
    <name evidence="1" type="ORF">JCM16774_0321</name>
</gene>
<dbReference type="RefSeq" id="WP_026736982.1">
    <property type="nucleotide sequence ID" value="NZ_AP019822.1"/>
</dbReference>
<proteinExistence type="predicted"/>
<accession>A0A510J813</accession>
<dbReference type="Proteomes" id="UP000321606">
    <property type="component" value="Chromosome"/>
</dbReference>
<protein>
    <submittedName>
        <fullName evidence="1">Uncharacterized protein</fullName>
    </submittedName>
</protein>
<dbReference type="STRING" id="714315.GCA_000516535_00333"/>
<dbReference type="KEGG" id="lgo:JCM16774_0321"/>
<dbReference type="AlphaFoldDB" id="A0A510J813"/>